<protein>
    <submittedName>
        <fullName evidence="2">Uncharacterized protein</fullName>
    </submittedName>
</protein>
<dbReference type="AlphaFoldDB" id="A0A3S5ADD5"/>
<feature type="compositionally biased region" description="Polar residues" evidence="1">
    <location>
        <begin position="7"/>
        <end position="18"/>
    </location>
</feature>
<proteinExistence type="predicted"/>
<evidence type="ECO:0000256" key="1">
    <source>
        <dbReference type="SAM" id="MobiDB-lite"/>
    </source>
</evidence>
<comment type="caution">
    <text evidence="2">The sequence shown here is derived from an EMBL/GenBank/DDBJ whole genome shotgun (WGS) entry which is preliminary data.</text>
</comment>
<feature type="region of interest" description="Disordered" evidence="1">
    <location>
        <begin position="1"/>
        <end position="32"/>
    </location>
</feature>
<gene>
    <name evidence="2" type="ORF">PXEA_LOCUS11188</name>
</gene>
<feature type="compositionally biased region" description="Polar residues" evidence="1">
    <location>
        <begin position="248"/>
        <end position="266"/>
    </location>
</feature>
<dbReference type="Proteomes" id="UP000784294">
    <property type="component" value="Unassembled WGS sequence"/>
</dbReference>
<dbReference type="EMBL" id="CAAALY010034029">
    <property type="protein sequence ID" value="VEL17748.1"/>
    <property type="molecule type" value="Genomic_DNA"/>
</dbReference>
<reference evidence="2" key="1">
    <citation type="submission" date="2018-11" db="EMBL/GenBank/DDBJ databases">
        <authorList>
            <consortium name="Pathogen Informatics"/>
        </authorList>
    </citation>
    <scope>NUCLEOTIDE SEQUENCE</scope>
</reference>
<sequence length="285" mass="31250">MPPQPPRSSANLPPTRRNTACPGYRANPPVPIGTASDQAYRYVWRRSKLEDREDMVALAWGQTECLRQERRARVTDRAVSVSPTSGQSVVGCWLTVCLVDMPRWQARFVAQSGGITNLEATPKSRIPAGLSAPDCADGGLLTRMHIRWHEPAGKSFSTFTTPRKPACLHAGITPRRPRNAQECAGVHVEMCTNIDWDSCPRDSIFRVDLPSAKYMLYTLSITASASANEQHVLGTVSAIGLEAPLQRVSTSSSLPRGTHQCNTCAESSHKPKHRPGQCNSHEKSL</sequence>
<name>A0A3S5ADD5_9PLAT</name>
<accession>A0A3S5ADD5</accession>
<organism evidence="2 3">
    <name type="scientific">Protopolystoma xenopodis</name>
    <dbReference type="NCBI Taxonomy" id="117903"/>
    <lineage>
        <taxon>Eukaryota</taxon>
        <taxon>Metazoa</taxon>
        <taxon>Spiralia</taxon>
        <taxon>Lophotrochozoa</taxon>
        <taxon>Platyhelminthes</taxon>
        <taxon>Monogenea</taxon>
        <taxon>Polyopisthocotylea</taxon>
        <taxon>Polystomatidea</taxon>
        <taxon>Polystomatidae</taxon>
        <taxon>Protopolystoma</taxon>
    </lineage>
</organism>
<keyword evidence="3" id="KW-1185">Reference proteome</keyword>
<evidence type="ECO:0000313" key="2">
    <source>
        <dbReference type="EMBL" id="VEL17748.1"/>
    </source>
</evidence>
<evidence type="ECO:0000313" key="3">
    <source>
        <dbReference type="Proteomes" id="UP000784294"/>
    </source>
</evidence>
<feature type="region of interest" description="Disordered" evidence="1">
    <location>
        <begin position="248"/>
        <end position="285"/>
    </location>
</feature>